<evidence type="ECO:0000313" key="2">
    <source>
        <dbReference type="Proteomes" id="UP000003121"/>
    </source>
</evidence>
<evidence type="ECO:0000313" key="1">
    <source>
        <dbReference type="EMBL" id="AFN35835.1"/>
    </source>
</evidence>
<dbReference type="RefSeq" id="WP_014840341.1">
    <property type="nucleotide sequence ID" value="NC_018108.1"/>
</dbReference>
<dbReference type="GeneID" id="79938961"/>
<evidence type="ECO:0008006" key="3">
    <source>
        <dbReference type="Google" id="ProtNLM"/>
    </source>
</evidence>
<organism evidence="1 2">
    <name type="scientific">Taylorella equigenitalis ATCC 35865</name>
    <dbReference type="NCBI Taxonomy" id="743973"/>
    <lineage>
        <taxon>Bacteria</taxon>
        <taxon>Pseudomonadati</taxon>
        <taxon>Pseudomonadota</taxon>
        <taxon>Betaproteobacteria</taxon>
        <taxon>Burkholderiales</taxon>
        <taxon>Alcaligenaceae</taxon>
        <taxon>Taylorella</taxon>
    </lineage>
</organism>
<dbReference type="EMBL" id="CP003264">
    <property type="protein sequence ID" value="AFN35835.1"/>
    <property type="molecule type" value="Genomic_DNA"/>
</dbReference>
<dbReference type="Proteomes" id="UP000003121">
    <property type="component" value="Chromosome"/>
</dbReference>
<name>A0ABN4AW05_9BURK</name>
<dbReference type="Gene3D" id="3.30.70.2340">
    <property type="entry name" value="Uncharacterised protein PF12112 family, DUF3579"/>
    <property type="match status" value="1"/>
</dbReference>
<accession>A0ABN4AW05</accession>
<dbReference type="Pfam" id="PF12112">
    <property type="entry name" value="DUF3579"/>
    <property type="match status" value="1"/>
</dbReference>
<reference evidence="1 2" key="1">
    <citation type="journal article" date="2012" name="Vet. Microbiol.">
        <title>Comparative genomic analyses of the Taylorellae.</title>
        <authorList>
            <person name="Hauser H."/>
            <person name="Richter D.C."/>
            <person name="van Tonder A."/>
            <person name="Clark L."/>
            <person name="Preston A."/>
        </authorList>
    </citation>
    <scope>NUCLEOTIDE SEQUENCE [LARGE SCALE GENOMIC DNA]</scope>
    <source>
        <strain evidence="1 2">ATCC 35865</strain>
    </source>
</reference>
<gene>
    <name evidence="1" type="ORF">KUI_0761</name>
</gene>
<keyword evidence="2" id="KW-1185">Reference proteome</keyword>
<dbReference type="InterPro" id="IPR021969">
    <property type="entry name" value="DUF3579"/>
</dbReference>
<protein>
    <recommendedName>
        <fullName evidence="3">DUF3579 domain-containing protein</fullName>
    </recommendedName>
</protein>
<sequence>MQHLIIYGLTKSGQKFRPSDWAERLAGVMAHFKPKGFRGDHLCYSPYVVPNIINGNKCVIVDTRLEKLEPKGWKFVNDFAADNNLQIELMDNSCDLKDRPEK</sequence>
<proteinExistence type="predicted"/>